<feature type="region of interest" description="Disordered" evidence="1">
    <location>
        <begin position="396"/>
        <end position="817"/>
    </location>
</feature>
<feature type="region of interest" description="Disordered" evidence="1">
    <location>
        <begin position="1116"/>
        <end position="1139"/>
    </location>
</feature>
<gene>
    <name evidence="3 4" type="primary">kiaa1522</name>
</gene>
<dbReference type="Proteomes" id="UP000694891">
    <property type="component" value="Unplaced"/>
</dbReference>
<feature type="region of interest" description="Disordered" evidence="1">
    <location>
        <begin position="1378"/>
        <end position="1737"/>
    </location>
</feature>
<feature type="region of interest" description="Disordered" evidence="1">
    <location>
        <begin position="1017"/>
        <end position="1088"/>
    </location>
</feature>
<protein>
    <submittedName>
        <fullName evidence="3 4">Uncharacterized protein KIAA1522 homolog</fullName>
    </submittedName>
</protein>
<feature type="compositionally biased region" description="Pro residues" evidence="1">
    <location>
        <begin position="1442"/>
        <end position="1452"/>
    </location>
</feature>
<keyword evidence="2" id="KW-1185">Reference proteome</keyword>
<dbReference type="PANTHER" id="PTHR23039">
    <property type="entry name" value="NANCE-HORAN SYNDROME PROTEIN"/>
    <property type="match status" value="1"/>
</dbReference>
<feature type="region of interest" description="Disordered" evidence="1">
    <location>
        <begin position="1204"/>
        <end position="1273"/>
    </location>
</feature>
<feature type="compositionally biased region" description="Polar residues" evidence="1">
    <location>
        <begin position="501"/>
        <end position="514"/>
    </location>
</feature>
<evidence type="ECO:0000313" key="4">
    <source>
        <dbReference type="RefSeq" id="XP_008279662.1"/>
    </source>
</evidence>
<feature type="compositionally biased region" description="Polar residues" evidence="1">
    <location>
        <begin position="1721"/>
        <end position="1730"/>
    </location>
</feature>
<feature type="compositionally biased region" description="Polar residues" evidence="1">
    <location>
        <begin position="1565"/>
        <end position="1577"/>
    </location>
</feature>
<dbReference type="GO" id="GO:0030154">
    <property type="term" value="P:cell differentiation"/>
    <property type="evidence" value="ECO:0007669"/>
    <property type="project" value="TreeGrafter"/>
</dbReference>
<evidence type="ECO:0000313" key="3">
    <source>
        <dbReference type="RefSeq" id="XP_008279661.1"/>
    </source>
</evidence>
<feature type="compositionally biased region" description="Basic and acidic residues" evidence="1">
    <location>
        <begin position="1803"/>
        <end position="1814"/>
    </location>
</feature>
<feature type="compositionally biased region" description="Polar residues" evidence="1">
    <location>
        <begin position="1815"/>
        <end position="1839"/>
    </location>
</feature>
<feature type="compositionally biased region" description="Low complexity" evidence="1">
    <location>
        <begin position="702"/>
        <end position="712"/>
    </location>
</feature>
<feature type="compositionally biased region" description="Low complexity" evidence="1">
    <location>
        <begin position="1378"/>
        <end position="1400"/>
    </location>
</feature>
<feature type="region of interest" description="Disordered" evidence="1">
    <location>
        <begin position="271"/>
        <end position="296"/>
    </location>
</feature>
<proteinExistence type="predicted"/>
<feature type="compositionally biased region" description="Low complexity" evidence="1">
    <location>
        <begin position="194"/>
        <end position="219"/>
    </location>
</feature>
<dbReference type="PANTHER" id="PTHR23039:SF6">
    <property type="entry name" value="SIMILAR TO MKIAA1522 PROTEIN"/>
    <property type="match status" value="1"/>
</dbReference>
<sequence>MSNRDSLGFGDMLPQDVVDIFSQEKHNKRGQKKRSRSLGRALGWLKGKKRKELGTNGSNPGLGPAFDLAIDGNAAGHQGGHKGGQRAEVKKAGGQKAGRQAHHQGNNHADPKRDDDKKTPAPPLFQENVFIESSRPKYLEDLHTEALEGLKMMQQEETSNGVEYQDNESTISTVTVQTDGENGGFVTDSTIADTTSVASVKSSVSTRSSRSGLTRQGSTFRPLNSGKKSEKAKTRRRHRKTVGSIPQHVQRELGLDRVGWTLTQKLDEEEVYNGDTDCSPTTDGPQQAAESPQGAGANVQAVNIIQPLSKDKVEQLGATHAGHRDDLALLPHLCSDLAGEERRQSLAVPWMTTASGLQQELPSPVITMSPQAAYMSKIIPNAVLPPSIDVVEISRGRSRNSVRTVSKSSLVLSSPASSRASSRASSSRTTSSRPSSRASTITSASHQHFPSVSDNSCWSNSDSSETLVSDTSTISSSSTPRQKRSQDGDASAKEDKVSIHSAISKSSKGTSNGKLLTKVDEVKKDGQFARSLSVMKPKRAPPPPSRSYSLHNKMKRRSRDLAEARVIPGEPSLNTISSAGEENEKNKPQSSPAPSRTVDSPGYNADTSSLDDSTGSVSFSPIKSQLQVLKTEEAKKDAETISQDASQEKQEPLKETKLNKVISPSSGYSSHDGTSPQLSKQHHSASPKQKKGLLAKLQRLFPASSSAGSAPSILTQPEAPANTGEPKPESTDTITASPSVRTLRELFNIPPPPKVHAPPPPPPEVWAHSTRSIELLLGPPAPGKTYAIVKKNPKDRRQQRPSPSASTEGSVKSLVVERKHKNPAVTVESVIGSLHVMETKKVQESVILNAEKENNERLTQNVDVKGSSKDEKVRASDLLNGMLVKAAEKREERLAAVREVAAKKTATQATDEKTLPAISLVRISPSPSPLLAHHPPQPLTKQTTEVVVSPESSWPPPPPPMGQVGLNGPDETDFPLPPPPMFSEEGLVLPVEVPPKSSTLAPVTSVVKTASVKLISGAEPQKPSGSQEIAPPPLNIPPPPPYSAPPPPTTVVLPPTITNVSLPTKEVPPPPPPQVSPVRPKEFSSTVVQDVRPPVKDVSPTLVKVVSPPVIKEVSPPQVVKVSCPPPKEPSAPVVQDVSPLVKDTTPTLVTVSSSSPVKEVKPPQIVKVSPLPPKESTAPVAQDVLPLVKDTTPILVTVASPSPVKEVSPPQVVKVSPPPPKESTAPVVQDVPPLVKDTTPTLVTVASPSPVKEVSPPQVVEVSPPPPKESTAPVVQDVLPLVEDTTPILVTVVPPSPVKEVLPPPVIQTTPLPSKESPPVVVQDVKDTTPTVVTVVAPSPIEEVSPPQIVEVSPLPPKEPSVSLVQDVPPLVKDTTPTLVTVVPPSPVKEVSPPQVIEVFPPPPEEVSVLSLEAVTPLPPQEDASQSSEEAPPVSILTPPQSIPPPPPLPTQPQSSKQEIDLSQENIPVEPETNLASSNSILTPPQSIPPPPPVEVVNQEQVVASKTDGPATQETLPSPPSEISVAPAPETSPPSEKTQEPAPSPPTNISLPVEDVVSIKDLPSPSSTENESQEQTPAPVVQEEPTPVVSTSLMQMVKLRSGSSSPEPPKAPEQPQAEVTMRKQQPSSQVPTLSASGEAPQKPIRRSLIMTSPASSPPPVITISQPTPPKSLSVVVPPASSSTALSMKKSPPAMTTSPSMNLQEAIRLRTAARSKEGTASRLSLHSPTSPMDLHKSPTSTASFIFSKSNKKVVIETKPVLEDKQTIEKNLEAPTVTKVISEAESLKKGVKVPPPVAKKPKTKGKEVETTESKEQTAGQEAQQESITASDATEKTNGTAGTVEGGGTSST</sequence>
<feature type="compositionally biased region" description="Basic and acidic residues" evidence="1">
    <location>
        <begin position="109"/>
        <end position="119"/>
    </location>
</feature>
<feature type="compositionally biased region" description="Basic and acidic residues" evidence="1">
    <location>
        <begin position="646"/>
        <end position="658"/>
    </location>
</feature>
<feature type="compositionally biased region" description="Polar residues" evidence="1">
    <location>
        <begin position="800"/>
        <end position="810"/>
    </location>
</feature>
<feature type="compositionally biased region" description="Pro residues" evidence="1">
    <location>
        <begin position="1066"/>
        <end position="1075"/>
    </location>
</feature>
<dbReference type="RefSeq" id="XP_008279662.1">
    <property type="nucleotide sequence ID" value="XM_008281440.1"/>
</dbReference>
<feature type="region of interest" description="Disordered" evidence="1">
    <location>
        <begin position="1784"/>
        <end position="1850"/>
    </location>
</feature>
<organism evidence="2 3">
    <name type="scientific">Stegastes partitus</name>
    <name type="common">bicolor damselfish</name>
    <dbReference type="NCBI Taxonomy" id="144197"/>
    <lineage>
        <taxon>Eukaryota</taxon>
        <taxon>Metazoa</taxon>
        <taxon>Chordata</taxon>
        <taxon>Craniata</taxon>
        <taxon>Vertebrata</taxon>
        <taxon>Euteleostomi</taxon>
        <taxon>Actinopterygii</taxon>
        <taxon>Neopterygii</taxon>
        <taxon>Teleostei</taxon>
        <taxon>Neoteleostei</taxon>
        <taxon>Acanthomorphata</taxon>
        <taxon>Ovalentaria</taxon>
        <taxon>Pomacentridae</taxon>
        <taxon>Stegastes</taxon>
    </lineage>
</organism>
<accession>A0A9Y4JZB3</accession>
<feature type="compositionally biased region" description="Polar residues" evidence="1">
    <location>
        <begin position="1475"/>
        <end position="1484"/>
    </location>
</feature>
<feature type="compositionally biased region" description="Polar residues" evidence="1">
    <location>
        <begin position="731"/>
        <end position="740"/>
    </location>
</feature>
<feature type="compositionally biased region" description="Low complexity" evidence="1">
    <location>
        <begin position="401"/>
        <end position="479"/>
    </location>
</feature>
<feature type="region of interest" description="Disordered" evidence="1">
    <location>
        <begin position="176"/>
        <end position="244"/>
    </location>
</feature>
<reference evidence="3 4" key="1">
    <citation type="submission" date="2025-04" db="UniProtKB">
        <authorList>
            <consortium name="RefSeq"/>
        </authorList>
    </citation>
    <scope>IDENTIFICATION</scope>
</reference>
<feature type="compositionally biased region" description="Basic and acidic residues" evidence="1">
    <location>
        <begin position="517"/>
        <end position="527"/>
    </location>
</feature>
<feature type="compositionally biased region" description="Polar residues" evidence="1">
    <location>
        <begin position="588"/>
        <end position="598"/>
    </location>
</feature>
<feature type="compositionally biased region" description="Polar residues" evidence="1">
    <location>
        <begin position="276"/>
        <end position="290"/>
    </location>
</feature>
<feature type="region of interest" description="Disordered" evidence="1">
    <location>
        <begin position="1301"/>
        <end position="1322"/>
    </location>
</feature>
<feature type="compositionally biased region" description="Polar residues" evidence="1">
    <location>
        <begin position="1623"/>
        <end position="1636"/>
    </location>
</feature>
<feature type="compositionally biased region" description="Basic and acidic residues" evidence="1">
    <location>
        <begin position="484"/>
        <end position="498"/>
    </location>
</feature>
<feature type="compositionally biased region" description="Low complexity" evidence="1">
    <location>
        <begin position="1204"/>
        <end position="1216"/>
    </location>
</feature>
<feature type="compositionally biased region" description="Basic residues" evidence="1">
    <location>
        <begin position="26"/>
        <end position="37"/>
    </location>
</feature>
<evidence type="ECO:0000313" key="2">
    <source>
        <dbReference type="Proteomes" id="UP000694891"/>
    </source>
</evidence>
<feature type="compositionally biased region" description="Low complexity" evidence="1">
    <location>
        <begin position="1671"/>
        <end position="1687"/>
    </location>
</feature>
<feature type="region of interest" description="Disordered" evidence="1">
    <location>
        <begin position="20"/>
        <end position="132"/>
    </location>
</feature>
<feature type="compositionally biased region" description="Pro residues" evidence="1">
    <location>
        <begin position="749"/>
        <end position="764"/>
    </location>
</feature>
<dbReference type="RefSeq" id="XP_008279661.1">
    <property type="nucleotide sequence ID" value="XM_008281439.1"/>
</dbReference>
<feature type="compositionally biased region" description="Low complexity" evidence="1">
    <location>
        <begin position="1248"/>
        <end position="1263"/>
    </location>
</feature>
<evidence type="ECO:0000256" key="1">
    <source>
        <dbReference type="SAM" id="MobiDB-lite"/>
    </source>
</evidence>
<feature type="compositionally biased region" description="Basic residues" evidence="1">
    <location>
        <begin position="680"/>
        <end position="693"/>
    </location>
</feature>
<feature type="compositionally biased region" description="Pro residues" evidence="1">
    <location>
        <begin position="1030"/>
        <end position="1049"/>
    </location>
</feature>
<feature type="compositionally biased region" description="Basic and acidic residues" evidence="1">
    <location>
        <begin position="630"/>
        <end position="639"/>
    </location>
</feature>
<feature type="compositionally biased region" description="Polar residues" evidence="1">
    <location>
        <begin position="1694"/>
        <end position="1703"/>
    </location>
</feature>
<feature type="region of interest" description="Disordered" evidence="1">
    <location>
        <begin position="928"/>
        <end position="983"/>
    </location>
</feature>
<dbReference type="GeneID" id="103357054"/>
<feature type="compositionally biased region" description="Polar residues" evidence="1">
    <location>
        <begin position="662"/>
        <end position="679"/>
    </location>
</feature>
<name>A0A9Y4JZB3_9TELE</name>
<feature type="compositionally biased region" description="Polar residues" evidence="1">
    <location>
        <begin position="605"/>
        <end position="628"/>
    </location>
</feature>